<feature type="region of interest" description="Disordered" evidence="1">
    <location>
        <begin position="121"/>
        <end position="161"/>
    </location>
</feature>
<evidence type="ECO:0000313" key="3">
    <source>
        <dbReference type="EMBL" id="KAK7027659.1"/>
    </source>
</evidence>
<dbReference type="EMBL" id="JAWWNJ010000029">
    <property type="protein sequence ID" value="KAK7027659.1"/>
    <property type="molecule type" value="Genomic_DNA"/>
</dbReference>
<feature type="non-terminal residue" evidence="3">
    <location>
        <position position="1"/>
    </location>
</feature>
<comment type="caution">
    <text evidence="3">The sequence shown here is derived from an EMBL/GenBank/DDBJ whole genome shotgun (WGS) entry which is preliminary data.</text>
</comment>
<accession>A0AAW0BP00</accession>
<keyword evidence="2" id="KW-0812">Transmembrane</keyword>
<gene>
    <name evidence="3" type="ORF">R3P38DRAFT_2939620</name>
</gene>
<feature type="transmembrane region" description="Helical" evidence="2">
    <location>
        <begin position="95"/>
        <end position="114"/>
    </location>
</feature>
<evidence type="ECO:0000256" key="2">
    <source>
        <dbReference type="SAM" id="Phobius"/>
    </source>
</evidence>
<keyword evidence="4" id="KW-1185">Reference proteome</keyword>
<evidence type="ECO:0000256" key="1">
    <source>
        <dbReference type="SAM" id="MobiDB-lite"/>
    </source>
</evidence>
<keyword evidence="2" id="KW-0472">Membrane</keyword>
<keyword evidence="2" id="KW-1133">Transmembrane helix</keyword>
<protein>
    <submittedName>
        <fullName evidence="3">Uncharacterized protein</fullName>
    </submittedName>
</protein>
<sequence length="200" mass="21214">SLPVSDAKYDLSLLAQVPPPTKAQRQEGYDHLILIQPNRRATRAEYDSEKVKVDLAKEDENCGLSSPTEAKIAAERLPQQQPLPQQSWFHGWRKAIVLVFVVLVVLAVIIVGTVEGIASQSRKHASLPAGSTSNSNPDPSSDSEPIGSADPSAASIAPVSDASASAAQEEFGTVAVAVATQSAELPDRFVQNAARSLHKA</sequence>
<proteinExistence type="predicted"/>
<dbReference type="Proteomes" id="UP001362999">
    <property type="component" value="Unassembled WGS sequence"/>
</dbReference>
<evidence type="ECO:0000313" key="4">
    <source>
        <dbReference type="Proteomes" id="UP001362999"/>
    </source>
</evidence>
<name>A0AAW0BP00_9AGAR</name>
<feature type="compositionally biased region" description="Low complexity" evidence="1">
    <location>
        <begin position="133"/>
        <end position="143"/>
    </location>
</feature>
<dbReference type="AlphaFoldDB" id="A0AAW0BP00"/>
<organism evidence="3 4">
    <name type="scientific">Favolaschia claudopus</name>
    <dbReference type="NCBI Taxonomy" id="2862362"/>
    <lineage>
        <taxon>Eukaryota</taxon>
        <taxon>Fungi</taxon>
        <taxon>Dikarya</taxon>
        <taxon>Basidiomycota</taxon>
        <taxon>Agaricomycotina</taxon>
        <taxon>Agaricomycetes</taxon>
        <taxon>Agaricomycetidae</taxon>
        <taxon>Agaricales</taxon>
        <taxon>Marasmiineae</taxon>
        <taxon>Mycenaceae</taxon>
        <taxon>Favolaschia</taxon>
    </lineage>
</organism>
<reference evidence="3 4" key="1">
    <citation type="journal article" date="2024" name="J Genomics">
        <title>Draft genome sequencing and assembly of Favolaschia claudopus CIRM-BRFM 2984 isolated from oak limbs.</title>
        <authorList>
            <person name="Navarro D."/>
            <person name="Drula E."/>
            <person name="Chaduli D."/>
            <person name="Cazenave R."/>
            <person name="Ahrendt S."/>
            <person name="Wang J."/>
            <person name="Lipzen A."/>
            <person name="Daum C."/>
            <person name="Barry K."/>
            <person name="Grigoriev I.V."/>
            <person name="Favel A."/>
            <person name="Rosso M.N."/>
            <person name="Martin F."/>
        </authorList>
    </citation>
    <scope>NUCLEOTIDE SEQUENCE [LARGE SCALE GENOMIC DNA]</scope>
    <source>
        <strain evidence="3 4">CIRM-BRFM 2984</strain>
    </source>
</reference>